<dbReference type="RefSeq" id="WP_317963617.1">
    <property type="nucleotide sequence ID" value="NZ_OX458333.1"/>
</dbReference>
<dbReference type="EMBL" id="OX458333">
    <property type="protein sequence ID" value="CAI8727508.1"/>
    <property type="molecule type" value="Genomic_DNA"/>
</dbReference>
<dbReference type="Gene3D" id="1.20.910.10">
    <property type="entry name" value="Heme oxygenase-like"/>
    <property type="match status" value="1"/>
</dbReference>
<gene>
    <name evidence="1" type="ORF">MSZNOR_0213</name>
</gene>
<protein>
    <submittedName>
        <fullName evidence="1">Heme oxygenase-like protein</fullName>
    </submittedName>
</protein>
<dbReference type="InterPro" id="IPR016084">
    <property type="entry name" value="Haem_Oase-like_multi-hlx"/>
</dbReference>
<keyword evidence="2" id="KW-1185">Reference proteome</keyword>
<dbReference type="Pfam" id="PF14518">
    <property type="entry name" value="Haem_oxygenas_2"/>
    <property type="match status" value="1"/>
</dbReference>
<name>A0ABN8WWH4_9GAMM</name>
<sequence length="704" mass="78667">MSTPSDIRSLCQVLLNGSPGRETLQAAEDFVKAALGEARKQRGPPEVRLEAWQPVGTPDLADRGERRTLLLALSPALLLEGVWLARVSQPATGHLSAHGHLFAIYCRIVGLEDDSPALPLHFRNLLTCSGISLPPLYSPTFFNDRRIPNFALHMPCLQLGLMHRPRTFFPELLGYTLAHCFLDPAWWASLAREDATAWMSARERFAKDVRPMASAALASCLRERCDPERIGAGWLLYRHSLESLLAGVAAVRARHPTATEIMADIIRTKRPYAVGYHHRVMLQGQSLDRWLAQAEDDPVPLLEALRNSPYTDLRCPAASRLIRAMDFGGPMFGVFTAEERQVCLGWIENPSAEVESLRANGAVHPPVSDRVANLHRPNSNGRSEKNISRTTVDYRKLFTALLNAESAEDCPPEATIAVERILRRSRWLERLKPPPRTLRHYDPIAFTQWVEGLYCREAGRYRPSNGNPRVGRDFCVWAALQLAPSILVDGCWLAAVPTASENLGEVERHLLQIYADEVGNGNPERNHANVYRRLLQSLSLTTPEFETEDFARDARFIDAAFEFPVYMLAIGLLKDRYFPELLGLNLAIELSGLGAGYMEAADILGHHGIDPTIVQLHQTIDNLACGHSARARDAILLYLDRIRQQGDVTAVQNAWRRIRLGHASFGAALLPLAGRFMQRYLADRLKTVNPMSRTVRKTEPSPSD</sequence>
<evidence type="ECO:0000313" key="1">
    <source>
        <dbReference type="EMBL" id="CAI8727508.1"/>
    </source>
</evidence>
<dbReference type="Proteomes" id="UP001162030">
    <property type="component" value="Chromosome"/>
</dbReference>
<organism evidence="1 2">
    <name type="scientific">Methylocaldum szegediense</name>
    <dbReference type="NCBI Taxonomy" id="73780"/>
    <lineage>
        <taxon>Bacteria</taxon>
        <taxon>Pseudomonadati</taxon>
        <taxon>Pseudomonadota</taxon>
        <taxon>Gammaproteobacteria</taxon>
        <taxon>Methylococcales</taxon>
        <taxon>Methylococcaceae</taxon>
        <taxon>Methylocaldum</taxon>
    </lineage>
</organism>
<accession>A0ABN8WWH4</accession>
<dbReference type="SMART" id="SM01236">
    <property type="entry name" value="Haem_oxygenase_2"/>
    <property type="match status" value="1"/>
</dbReference>
<evidence type="ECO:0000313" key="2">
    <source>
        <dbReference type="Proteomes" id="UP001162030"/>
    </source>
</evidence>
<proteinExistence type="predicted"/>
<reference evidence="1 2" key="1">
    <citation type="submission" date="2023-03" db="EMBL/GenBank/DDBJ databases">
        <authorList>
            <person name="Pearce D."/>
        </authorList>
    </citation>
    <scope>NUCLEOTIDE SEQUENCE [LARGE SCALE GENOMIC DNA]</scope>
    <source>
        <strain evidence="1">Msz</strain>
    </source>
</reference>